<evidence type="ECO:0000256" key="2">
    <source>
        <dbReference type="ARBA" id="ARBA00022692"/>
    </source>
</evidence>
<evidence type="ECO:0000256" key="1">
    <source>
        <dbReference type="ARBA" id="ARBA00004141"/>
    </source>
</evidence>
<dbReference type="Proteomes" id="UP000292544">
    <property type="component" value="Unassembled WGS sequence"/>
</dbReference>
<sequence length="332" mass="34543">MDIVLLVAGILMAVYGAQFLVDGGTAIAKRFNIPTLVIGSTIVAFGTSMPEFTVNINAALNGNTDLAFGNVLGSNLFNICAIVGVVALIAPLAIAKDVASKDLFLCLLSAAAVGIAGNQIYIDQIQYHELFASSGLLFLMFFAIFMRYVYGAAVTGAGASHQAIAEEQGMTSGGDDEKKSPHPMLKATIYVILGLAGLVFGGEFIVEGASSLARTIGLSDKAIGLAIVGPGTSFPELIACIAAARRRDVGMVMGNVLGSNIFNIFFTLGATSLIMPIPLDLALNNVILINFAVTALLFVLGLALKGRPLGKPVGALLVVTYISYITYALMAQ</sequence>
<evidence type="ECO:0000259" key="6">
    <source>
        <dbReference type="Pfam" id="PF01699"/>
    </source>
</evidence>
<organism evidence="7 8">
    <name type="scientific">Corallincola spongiicola</name>
    <dbReference type="NCBI Taxonomy" id="2520508"/>
    <lineage>
        <taxon>Bacteria</taxon>
        <taxon>Pseudomonadati</taxon>
        <taxon>Pseudomonadota</taxon>
        <taxon>Gammaproteobacteria</taxon>
        <taxon>Alteromonadales</taxon>
        <taxon>Psychromonadaceae</taxon>
        <taxon>Corallincola</taxon>
    </lineage>
</organism>
<keyword evidence="8" id="KW-1185">Reference proteome</keyword>
<accession>A0ABY1WPI0</accession>
<proteinExistence type="predicted"/>
<feature type="domain" description="Sodium/calcium exchanger membrane region" evidence="6">
    <location>
        <begin position="3"/>
        <end position="150"/>
    </location>
</feature>
<evidence type="ECO:0000313" key="7">
    <source>
        <dbReference type="EMBL" id="TAA45977.1"/>
    </source>
</evidence>
<feature type="domain" description="Sodium/calcium exchanger membrane region" evidence="6">
    <location>
        <begin position="187"/>
        <end position="329"/>
    </location>
</feature>
<feature type="transmembrane region" description="Helical" evidence="5">
    <location>
        <begin position="281"/>
        <end position="304"/>
    </location>
</feature>
<dbReference type="PANTHER" id="PTHR10846:SF8">
    <property type="entry name" value="INNER MEMBRANE PROTEIN YRBG"/>
    <property type="match status" value="1"/>
</dbReference>
<comment type="caution">
    <text evidence="7">The sequence shown here is derived from an EMBL/GenBank/DDBJ whole genome shotgun (WGS) entry which is preliminary data.</text>
</comment>
<name>A0ABY1WPI0_9GAMM</name>
<gene>
    <name evidence="7" type="ORF">EXY25_11560</name>
</gene>
<dbReference type="RefSeq" id="WP_130566893.1">
    <property type="nucleotide sequence ID" value="NZ_SHLY01000003.1"/>
</dbReference>
<evidence type="ECO:0000256" key="5">
    <source>
        <dbReference type="SAM" id="Phobius"/>
    </source>
</evidence>
<dbReference type="Gene3D" id="1.20.1420.30">
    <property type="entry name" value="NCX, central ion-binding region"/>
    <property type="match status" value="2"/>
</dbReference>
<protein>
    <submittedName>
        <fullName evidence="7">Calcium/sodium antiporter</fullName>
    </submittedName>
</protein>
<dbReference type="Gene3D" id="6.10.280.80">
    <property type="entry name" value="NCX, peripheral helical region"/>
    <property type="match status" value="1"/>
</dbReference>
<dbReference type="InterPro" id="IPR004481">
    <property type="entry name" value="K/Na/Ca-exchanger"/>
</dbReference>
<dbReference type="EMBL" id="SHLY01000003">
    <property type="protein sequence ID" value="TAA45977.1"/>
    <property type="molecule type" value="Genomic_DNA"/>
</dbReference>
<reference evidence="8" key="1">
    <citation type="submission" date="2019-02" db="EMBL/GenBank/DDBJ databases">
        <title>Draft genome sequence of Muricauda sp. 176CP4-71.</title>
        <authorList>
            <person name="Park J.-S."/>
        </authorList>
    </citation>
    <scope>NUCLEOTIDE SEQUENCE [LARGE SCALE GENOMIC DNA]</scope>
    <source>
        <strain evidence="8">176GS2-150</strain>
    </source>
</reference>
<evidence type="ECO:0000256" key="3">
    <source>
        <dbReference type="ARBA" id="ARBA00022989"/>
    </source>
</evidence>
<dbReference type="Pfam" id="PF01699">
    <property type="entry name" value="Na_Ca_ex"/>
    <property type="match status" value="2"/>
</dbReference>
<feature type="transmembrane region" description="Helical" evidence="5">
    <location>
        <begin position="187"/>
        <end position="206"/>
    </location>
</feature>
<feature type="transmembrane region" description="Helical" evidence="5">
    <location>
        <begin position="76"/>
        <end position="95"/>
    </location>
</feature>
<dbReference type="InterPro" id="IPR044880">
    <property type="entry name" value="NCX_ion-bd_dom_sf"/>
</dbReference>
<keyword evidence="3 5" id="KW-1133">Transmembrane helix</keyword>
<feature type="transmembrane region" description="Helical" evidence="5">
    <location>
        <begin position="256"/>
        <end position="275"/>
    </location>
</feature>
<dbReference type="NCBIfam" id="TIGR00367">
    <property type="entry name" value="calcium/sodium antiporter"/>
    <property type="match status" value="1"/>
</dbReference>
<feature type="transmembrane region" description="Helical" evidence="5">
    <location>
        <begin position="102"/>
        <end position="122"/>
    </location>
</feature>
<feature type="transmembrane region" description="Helical" evidence="5">
    <location>
        <begin position="313"/>
        <end position="330"/>
    </location>
</feature>
<dbReference type="InterPro" id="IPR004837">
    <property type="entry name" value="NaCa_Exmemb"/>
</dbReference>
<evidence type="ECO:0000313" key="8">
    <source>
        <dbReference type="Proteomes" id="UP000292544"/>
    </source>
</evidence>
<dbReference type="PANTHER" id="PTHR10846">
    <property type="entry name" value="SODIUM/POTASSIUM/CALCIUM EXCHANGER"/>
    <property type="match status" value="1"/>
</dbReference>
<feature type="transmembrane region" description="Helical" evidence="5">
    <location>
        <begin position="222"/>
        <end position="244"/>
    </location>
</feature>
<keyword evidence="4 5" id="KW-0472">Membrane</keyword>
<feature type="transmembrane region" description="Helical" evidence="5">
    <location>
        <begin position="128"/>
        <end position="150"/>
    </location>
</feature>
<keyword evidence="2 5" id="KW-0812">Transmembrane</keyword>
<evidence type="ECO:0000256" key="4">
    <source>
        <dbReference type="ARBA" id="ARBA00023136"/>
    </source>
</evidence>
<comment type="subcellular location">
    <subcellularLocation>
        <location evidence="1">Membrane</location>
        <topology evidence="1">Multi-pass membrane protein</topology>
    </subcellularLocation>
</comment>